<organism evidence="1 2">
    <name type="scientific">Tepidiforma flava</name>
    <dbReference type="NCBI Taxonomy" id="3004094"/>
    <lineage>
        <taxon>Bacteria</taxon>
        <taxon>Bacillati</taxon>
        <taxon>Chloroflexota</taxon>
        <taxon>Tepidiformia</taxon>
        <taxon>Tepidiformales</taxon>
        <taxon>Tepidiformaceae</taxon>
        <taxon>Tepidiforma</taxon>
    </lineage>
</organism>
<dbReference type="Proteomes" id="UP001212803">
    <property type="component" value="Chromosome"/>
</dbReference>
<protein>
    <recommendedName>
        <fullName evidence="3">3'(2'),5'-bisphosphate nucleotidase CysQ</fullName>
    </recommendedName>
</protein>
<keyword evidence="2" id="KW-1185">Reference proteome</keyword>
<name>A0ABY7M860_9CHLR</name>
<reference evidence="1 2" key="1">
    <citation type="journal article" date="2023" name="ISME J.">
        <title>Thermophilic Dehalococcoidia with unusual traits shed light on an unexpected past.</title>
        <authorList>
            <person name="Palmer M."/>
            <person name="Covington J.K."/>
            <person name="Zhou E.M."/>
            <person name="Thomas S.C."/>
            <person name="Habib N."/>
            <person name="Seymour C.O."/>
            <person name="Lai D."/>
            <person name="Johnston J."/>
            <person name="Hashimi A."/>
            <person name="Jiao J.Y."/>
            <person name="Muok A.R."/>
            <person name="Liu L."/>
            <person name="Xian W.D."/>
            <person name="Zhi X.Y."/>
            <person name="Li M.M."/>
            <person name="Silva L.P."/>
            <person name="Bowen B.P."/>
            <person name="Louie K."/>
            <person name="Briegel A."/>
            <person name="Pett-Ridge J."/>
            <person name="Weber P.K."/>
            <person name="Tocheva E.I."/>
            <person name="Woyke T."/>
            <person name="Northen T.R."/>
            <person name="Mayali X."/>
            <person name="Li W.J."/>
            <person name="Hedlund B.P."/>
        </authorList>
    </citation>
    <scope>NUCLEOTIDE SEQUENCE [LARGE SCALE GENOMIC DNA]</scope>
    <source>
        <strain evidence="1 2">YIM 72310</strain>
    </source>
</reference>
<gene>
    <name evidence="1" type="ORF">O0235_01205</name>
</gene>
<evidence type="ECO:0008006" key="3">
    <source>
        <dbReference type="Google" id="ProtNLM"/>
    </source>
</evidence>
<accession>A0ABY7M860</accession>
<sequence length="40" mass="4356">MAELDDLLAIALRAADIARGVIMPIYAGPFDVERKADRTP</sequence>
<evidence type="ECO:0000313" key="1">
    <source>
        <dbReference type="EMBL" id="WBL36250.1"/>
    </source>
</evidence>
<dbReference type="RefSeq" id="WP_270056774.1">
    <property type="nucleotide sequence ID" value="NZ_CP115149.1"/>
</dbReference>
<proteinExistence type="predicted"/>
<dbReference type="EMBL" id="CP115149">
    <property type="protein sequence ID" value="WBL36250.1"/>
    <property type="molecule type" value="Genomic_DNA"/>
</dbReference>
<evidence type="ECO:0000313" key="2">
    <source>
        <dbReference type="Proteomes" id="UP001212803"/>
    </source>
</evidence>